<dbReference type="NCBIfam" id="NF004397">
    <property type="entry name" value="PRK05755.1"/>
    <property type="match status" value="1"/>
</dbReference>
<dbReference type="InterPro" id="IPR020046">
    <property type="entry name" value="5-3_exonucl_a-hlix_arch_N"/>
</dbReference>
<keyword evidence="22" id="KW-1185">Reference proteome</keyword>
<dbReference type="InterPro" id="IPR029060">
    <property type="entry name" value="PIN-like_dom_sf"/>
</dbReference>
<sequence length="929" mass="102062">MATAPVTKDSHLYLVDASAYIFRAFHALPPLTRASDGLPIGAVSGFCNMLFKLLEELKGPDRPTHFACIFDASSHTFRNDMYDQYKANRSEPPEELRPQFPLVRRASIAFAAHALELEGYEADDLIATYARQAEAKGARVTIVSSDKDLMQLVSERVVMLDTMKNKTLGIEEVFEKFGVGPERVVDVQSLAGDSVDNVPGAPGIGIKTAAQLINEYGDVETLLERAGEIKQPKRRESLIENAEQVRLSKQLVLLKDDVPVELPLEELAVADPDPEVLIAFLEEMEFRTITRRVRESMEMEGAIEAAPPAEEPIDRTQYETVRDFERLEEWVARAMAQGYVAVDTETDSLDSVAANLVGVSLALAPGEACYIPLAHVDPNAAGDGDMFGADPPRQIRMKDAMRALKPMLEDASVLKIGQNIKYDDSVFATQGIRVAPIDDTMLLSYVLNAGKHSHGMDTLSERYLGHSPIPFKEVAGTGKQQVSFDRVALDKATEYAAEDADVTLRLWQTFKPKLHTEQVTTVYETLERPLVPVLAQMEREGIKVDRDQLSRLSADFSQRMAALEAEAEEQAGRAFNIGSPKQLGEILFDEMGLPGGKKTKTGAWVTDADVLEGLAAEGHPLPRTIVDWRTLSKLRSTYTEALQAAINKKTGRVHTSYAMAVAQTGRLSSSDPNLQNIPVRTEEGRKIRQAFIADEGNVLVSADYSQIELRILAHMADIPALKEAFLNGLDIHAMTASEMFGVPIEGMDPMVRRQAKAINFGIIYGISGFGLARQLGIPQGEAAEYIKTYFKRFPGIRAYMDETKDFAKGTGYVKTAFGRKIHLEAIKSKGPAKAFAERQAINAPIQGSAADVIKRAMIRMPDALAKAGLTARMLLQVHDELVFECPENEAETLIKVAQDTMQGAALPALNLSVPLVVDARAAKNWAEAH</sequence>
<evidence type="ECO:0000256" key="7">
    <source>
        <dbReference type="ARBA" id="ARBA00022705"/>
    </source>
</evidence>
<protein>
    <recommendedName>
        <fullName evidence="4 16">DNA polymerase I</fullName>
        <ecNumber evidence="3 16">2.7.7.7</ecNumber>
    </recommendedName>
</protein>
<evidence type="ECO:0000313" key="22">
    <source>
        <dbReference type="Proteomes" id="UP000024942"/>
    </source>
</evidence>
<keyword evidence="8" id="KW-0540">Nuclease</keyword>
<feature type="domain" description="DNA-directed DNA polymerase family A palm" evidence="20">
    <location>
        <begin position="684"/>
        <end position="889"/>
    </location>
</feature>
<dbReference type="OrthoDB" id="9806424at2"/>
<dbReference type="GO" id="GO:0003677">
    <property type="term" value="F:DNA binding"/>
    <property type="evidence" value="ECO:0007669"/>
    <property type="project" value="UniProtKB-UniRule"/>
</dbReference>
<evidence type="ECO:0000256" key="13">
    <source>
        <dbReference type="ARBA" id="ARBA00023125"/>
    </source>
</evidence>
<dbReference type="GO" id="GO:0003887">
    <property type="term" value="F:DNA-directed DNA polymerase activity"/>
    <property type="evidence" value="ECO:0007669"/>
    <property type="project" value="UniProtKB-UniRule"/>
</dbReference>
<evidence type="ECO:0000256" key="1">
    <source>
        <dbReference type="ARBA" id="ARBA00007705"/>
    </source>
</evidence>
<dbReference type="SMART" id="SM00474">
    <property type="entry name" value="35EXOc"/>
    <property type="match status" value="1"/>
</dbReference>
<keyword evidence="7 17" id="KW-0235">DNA replication</keyword>
<keyword evidence="12 17" id="KW-0239">DNA-directed DNA polymerase</keyword>
<dbReference type="PANTHER" id="PTHR10133">
    <property type="entry name" value="DNA POLYMERASE I"/>
    <property type="match status" value="1"/>
</dbReference>
<dbReference type="InterPro" id="IPR002562">
    <property type="entry name" value="3'-5'_exonuclease_dom"/>
</dbReference>
<dbReference type="InterPro" id="IPR001098">
    <property type="entry name" value="DNA-dir_DNA_pol_A_palm_dom"/>
</dbReference>
<dbReference type="PATRIC" id="fig|1280953.3.peg.2373"/>
<evidence type="ECO:0000256" key="15">
    <source>
        <dbReference type="ARBA" id="ARBA00049244"/>
    </source>
</evidence>
<dbReference type="PRINTS" id="PR00868">
    <property type="entry name" value="DNAPOLI"/>
</dbReference>
<keyword evidence="11 17" id="KW-0269">Exonuclease</keyword>
<evidence type="ECO:0000259" key="20">
    <source>
        <dbReference type="SMART" id="SM00482"/>
    </source>
</evidence>
<keyword evidence="6 17" id="KW-0548">Nucleotidyltransferase</keyword>
<evidence type="ECO:0000256" key="3">
    <source>
        <dbReference type="ARBA" id="ARBA00012417"/>
    </source>
</evidence>
<dbReference type="Gene3D" id="1.20.1060.10">
    <property type="entry name" value="Taq DNA Polymerase, Chain T, domain 4"/>
    <property type="match status" value="1"/>
</dbReference>
<dbReference type="PROSITE" id="PS00447">
    <property type="entry name" value="DNA_POLYMERASE_A"/>
    <property type="match status" value="1"/>
</dbReference>
<evidence type="ECO:0000256" key="4">
    <source>
        <dbReference type="ARBA" id="ARBA00020311"/>
    </source>
</evidence>
<keyword evidence="13 17" id="KW-0238">DNA-binding</keyword>
<dbReference type="STRING" id="1280953.HOC_11758"/>
<dbReference type="RefSeq" id="WP_035538731.1">
    <property type="nucleotide sequence ID" value="NZ_ARYL01000016.1"/>
</dbReference>
<gene>
    <name evidence="17" type="primary">polA</name>
    <name evidence="21" type="ORF">HOC_11758</name>
</gene>
<keyword evidence="5 17" id="KW-0808">Transferase</keyword>
<evidence type="ECO:0000256" key="16">
    <source>
        <dbReference type="NCBIfam" id="TIGR00593"/>
    </source>
</evidence>
<dbReference type="Gene3D" id="3.40.50.1010">
    <property type="entry name" value="5'-nuclease"/>
    <property type="match status" value="1"/>
</dbReference>
<name>A0A059G5W6_9PROT</name>
<dbReference type="FunFam" id="1.10.150.20:FF:000003">
    <property type="entry name" value="DNA polymerase I"/>
    <property type="match status" value="1"/>
</dbReference>
<evidence type="ECO:0000256" key="10">
    <source>
        <dbReference type="ARBA" id="ARBA00022801"/>
    </source>
</evidence>
<feature type="domain" description="3'-5' exonuclease" evidence="18">
    <location>
        <begin position="318"/>
        <end position="515"/>
    </location>
</feature>
<keyword evidence="9 17" id="KW-0227">DNA damage</keyword>
<evidence type="ECO:0000256" key="14">
    <source>
        <dbReference type="ARBA" id="ARBA00023204"/>
    </source>
</evidence>
<comment type="subunit">
    <text evidence="2">Single-chain monomer with multiple functions.</text>
</comment>
<dbReference type="Pfam" id="PF01367">
    <property type="entry name" value="5_3_exonuc"/>
    <property type="match status" value="1"/>
</dbReference>
<dbReference type="InterPro" id="IPR018320">
    <property type="entry name" value="DNA_polymerase_1"/>
</dbReference>
<dbReference type="Pfam" id="PF00476">
    <property type="entry name" value="DNA_pol_A"/>
    <property type="match status" value="1"/>
</dbReference>
<dbReference type="GO" id="GO:0008409">
    <property type="term" value="F:5'-3' exonuclease activity"/>
    <property type="evidence" value="ECO:0007669"/>
    <property type="project" value="UniProtKB-UniRule"/>
</dbReference>
<dbReference type="FunFam" id="1.20.1060.10:FF:000001">
    <property type="entry name" value="DNA polymerase I"/>
    <property type="match status" value="1"/>
</dbReference>
<dbReference type="FunFam" id="1.10.150.20:FF:000002">
    <property type="entry name" value="DNA polymerase I"/>
    <property type="match status" value="1"/>
</dbReference>
<dbReference type="SUPFAM" id="SSF47807">
    <property type="entry name" value="5' to 3' exonuclease, C-terminal subdomain"/>
    <property type="match status" value="1"/>
</dbReference>
<dbReference type="Gene3D" id="3.30.420.10">
    <property type="entry name" value="Ribonuclease H-like superfamily/Ribonuclease H"/>
    <property type="match status" value="1"/>
</dbReference>
<dbReference type="InterPro" id="IPR002298">
    <property type="entry name" value="DNA_polymerase_A"/>
</dbReference>
<evidence type="ECO:0000256" key="6">
    <source>
        <dbReference type="ARBA" id="ARBA00022695"/>
    </source>
</evidence>
<evidence type="ECO:0000256" key="2">
    <source>
        <dbReference type="ARBA" id="ARBA00011541"/>
    </source>
</evidence>
<dbReference type="CDD" id="cd06139">
    <property type="entry name" value="DNA_polA_I_Ecoli_like_exo"/>
    <property type="match status" value="1"/>
</dbReference>
<keyword evidence="14 17" id="KW-0234">DNA repair</keyword>
<dbReference type="FunFam" id="3.40.50.1010:FF:000001">
    <property type="entry name" value="DNA polymerase I"/>
    <property type="match status" value="1"/>
</dbReference>
<evidence type="ECO:0000259" key="18">
    <source>
        <dbReference type="SMART" id="SM00474"/>
    </source>
</evidence>
<evidence type="ECO:0000256" key="9">
    <source>
        <dbReference type="ARBA" id="ARBA00022763"/>
    </source>
</evidence>
<dbReference type="eggNOG" id="COG0258">
    <property type="taxonomic scope" value="Bacteria"/>
</dbReference>
<dbReference type="GO" id="GO:0008408">
    <property type="term" value="F:3'-5' exonuclease activity"/>
    <property type="evidence" value="ECO:0007669"/>
    <property type="project" value="UniProtKB-UniRule"/>
</dbReference>
<dbReference type="InterPro" id="IPR012337">
    <property type="entry name" value="RNaseH-like_sf"/>
</dbReference>
<dbReference type="SMART" id="SM00482">
    <property type="entry name" value="POLAc"/>
    <property type="match status" value="1"/>
</dbReference>
<dbReference type="InterPro" id="IPR020045">
    <property type="entry name" value="DNA_polI_H3TH"/>
</dbReference>
<dbReference type="GO" id="GO:0006302">
    <property type="term" value="P:double-strand break repair"/>
    <property type="evidence" value="ECO:0007669"/>
    <property type="project" value="TreeGrafter"/>
</dbReference>
<dbReference type="InterPro" id="IPR043502">
    <property type="entry name" value="DNA/RNA_pol_sf"/>
</dbReference>
<dbReference type="eggNOG" id="COG0749">
    <property type="taxonomic scope" value="Bacteria"/>
</dbReference>
<dbReference type="CDD" id="cd08637">
    <property type="entry name" value="DNA_pol_A_pol_I_C"/>
    <property type="match status" value="1"/>
</dbReference>
<dbReference type="Pfam" id="PF01612">
    <property type="entry name" value="DNA_pol_A_exo1"/>
    <property type="match status" value="1"/>
</dbReference>
<dbReference type="PANTHER" id="PTHR10133:SF27">
    <property type="entry name" value="DNA POLYMERASE NU"/>
    <property type="match status" value="1"/>
</dbReference>
<dbReference type="InterPro" id="IPR019760">
    <property type="entry name" value="DNA-dir_DNA_pol_A_CS"/>
</dbReference>
<evidence type="ECO:0000256" key="17">
    <source>
        <dbReference type="RuleBase" id="RU004460"/>
    </source>
</evidence>
<dbReference type="Gene3D" id="3.30.70.370">
    <property type="match status" value="1"/>
</dbReference>
<dbReference type="InterPro" id="IPR008918">
    <property type="entry name" value="HhH2"/>
</dbReference>
<dbReference type="Gene3D" id="1.10.150.20">
    <property type="entry name" value="5' to 3' exonuclease, C-terminal subdomain"/>
    <property type="match status" value="2"/>
</dbReference>
<keyword evidence="10 17" id="KW-0378">Hydrolase</keyword>
<evidence type="ECO:0000313" key="21">
    <source>
        <dbReference type="EMBL" id="KDA02237.1"/>
    </source>
</evidence>
<reference evidence="21 22" key="1">
    <citation type="journal article" date="2014" name="Antonie Van Leeuwenhoek">
        <title>Hyphomonas beringensis sp. nov. and Hyphomonas chukchiensis sp. nov., isolated from surface seawater of the Bering Sea and Chukchi Sea.</title>
        <authorList>
            <person name="Li C."/>
            <person name="Lai Q."/>
            <person name="Li G."/>
            <person name="Dong C."/>
            <person name="Wang J."/>
            <person name="Liao Y."/>
            <person name="Shao Z."/>
        </authorList>
    </citation>
    <scope>NUCLEOTIDE SEQUENCE [LARGE SCALE GENOMIC DNA]</scope>
    <source>
        <strain evidence="21 22">SCH89</strain>
    </source>
</reference>
<evidence type="ECO:0000256" key="5">
    <source>
        <dbReference type="ARBA" id="ARBA00022679"/>
    </source>
</evidence>
<evidence type="ECO:0000256" key="11">
    <source>
        <dbReference type="ARBA" id="ARBA00022839"/>
    </source>
</evidence>
<dbReference type="SMART" id="SM00475">
    <property type="entry name" value="53EXOc"/>
    <property type="match status" value="1"/>
</dbReference>
<dbReference type="SUPFAM" id="SSF88723">
    <property type="entry name" value="PIN domain-like"/>
    <property type="match status" value="1"/>
</dbReference>
<dbReference type="EMBL" id="ARYL01000016">
    <property type="protein sequence ID" value="KDA02237.1"/>
    <property type="molecule type" value="Genomic_DNA"/>
</dbReference>
<feature type="domain" description="5'-3' exonuclease" evidence="19">
    <location>
        <begin position="10"/>
        <end position="270"/>
    </location>
</feature>
<dbReference type="AlphaFoldDB" id="A0A059G5W6"/>
<dbReference type="SMART" id="SM00279">
    <property type="entry name" value="HhH2"/>
    <property type="match status" value="1"/>
</dbReference>
<dbReference type="SUPFAM" id="SSF53098">
    <property type="entry name" value="Ribonuclease H-like"/>
    <property type="match status" value="1"/>
</dbReference>
<organism evidence="21 22">
    <name type="scientific">Hyphomonas oceanitis SCH89</name>
    <dbReference type="NCBI Taxonomy" id="1280953"/>
    <lineage>
        <taxon>Bacteria</taxon>
        <taxon>Pseudomonadati</taxon>
        <taxon>Pseudomonadota</taxon>
        <taxon>Alphaproteobacteria</taxon>
        <taxon>Hyphomonadales</taxon>
        <taxon>Hyphomonadaceae</taxon>
        <taxon>Hyphomonas</taxon>
    </lineage>
</organism>
<accession>A0A059G5W6</accession>
<comment type="function">
    <text evidence="17">In addition to polymerase activity, this DNA polymerase exhibits 3'-5' and 5'-3' exonuclease activity.</text>
</comment>
<proteinExistence type="inferred from homology"/>
<dbReference type="Proteomes" id="UP000024942">
    <property type="component" value="Unassembled WGS sequence"/>
</dbReference>
<dbReference type="CDD" id="cd09898">
    <property type="entry name" value="H3TH_53EXO"/>
    <property type="match status" value="1"/>
</dbReference>
<evidence type="ECO:0000256" key="8">
    <source>
        <dbReference type="ARBA" id="ARBA00022722"/>
    </source>
</evidence>
<comment type="similarity">
    <text evidence="1 17">Belongs to the DNA polymerase type-A family.</text>
</comment>
<dbReference type="EC" id="2.7.7.7" evidence="3 16"/>
<dbReference type="GO" id="GO:0006261">
    <property type="term" value="P:DNA-templated DNA replication"/>
    <property type="evidence" value="ECO:0007669"/>
    <property type="project" value="UniProtKB-UniRule"/>
</dbReference>
<comment type="catalytic activity">
    <reaction evidence="15 17">
        <text>DNA(n) + a 2'-deoxyribonucleoside 5'-triphosphate = DNA(n+1) + diphosphate</text>
        <dbReference type="Rhea" id="RHEA:22508"/>
        <dbReference type="Rhea" id="RHEA-COMP:17339"/>
        <dbReference type="Rhea" id="RHEA-COMP:17340"/>
        <dbReference type="ChEBI" id="CHEBI:33019"/>
        <dbReference type="ChEBI" id="CHEBI:61560"/>
        <dbReference type="ChEBI" id="CHEBI:173112"/>
        <dbReference type="EC" id="2.7.7.7"/>
    </reaction>
</comment>
<dbReference type="CDD" id="cd09859">
    <property type="entry name" value="PIN_53EXO"/>
    <property type="match status" value="1"/>
</dbReference>
<evidence type="ECO:0000256" key="12">
    <source>
        <dbReference type="ARBA" id="ARBA00022932"/>
    </source>
</evidence>
<dbReference type="InterPro" id="IPR002421">
    <property type="entry name" value="5-3_exonuclease"/>
</dbReference>
<comment type="caution">
    <text evidence="21">The sequence shown here is derived from an EMBL/GenBank/DDBJ whole genome shotgun (WGS) entry which is preliminary data.</text>
</comment>
<dbReference type="FunFam" id="3.30.420.10:FF:000026">
    <property type="entry name" value="DNA polymerase I"/>
    <property type="match status" value="1"/>
</dbReference>
<dbReference type="SUPFAM" id="SSF56672">
    <property type="entry name" value="DNA/RNA polymerases"/>
    <property type="match status" value="1"/>
</dbReference>
<dbReference type="Pfam" id="PF02739">
    <property type="entry name" value="5_3_exonuc_N"/>
    <property type="match status" value="1"/>
</dbReference>
<dbReference type="InterPro" id="IPR036279">
    <property type="entry name" value="5-3_exonuclease_C_sf"/>
</dbReference>
<evidence type="ECO:0000259" key="19">
    <source>
        <dbReference type="SMART" id="SM00475"/>
    </source>
</evidence>
<dbReference type="NCBIfam" id="TIGR00593">
    <property type="entry name" value="pola"/>
    <property type="match status" value="1"/>
</dbReference>
<dbReference type="InterPro" id="IPR036397">
    <property type="entry name" value="RNaseH_sf"/>
</dbReference>